<dbReference type="SUPFAM" id="SSF52540">
    <property type="entry name" value="P-loop containing nucleoside triphosphate hydrolases"/>
    <property type="match status" value="1"/>
</dbReference>
<comment type="subcellular location">
    <subcellularLocation>
        <location evidence="1">Cell membrane</location>
        <topology evidence="1">Peripheral membrane protein</topology>
    </subcellularLocation>
</comment>
<dbReference type="InterPro" id="IPR050763">
    <property type="entry name" value="ABC_transporter_ATP-binding"/>
</dbReference>
<keyword evidence="9" id="KW-1185">Reference proteome</keyword>
<dbReference type="PANTHER" id="PTHR42711">
    <property type="entry name" value="ABC TRANSPORTER ATP-BINDING PROTEIN"/>
    <property type="match status" value="1"/>
</dbReference>
<keyword evidence="4" id="KW-0547">Nucleotide-binding</keyword>
<dbReference type="Proteomes" id="UP000611554">
    <property type="component" value="Unassembled WGS sequence"/>
</dbReference>
<dbReference type="PROSITE" id="PS00211">
    <property type="entry name" value="ABC_TRANSPORTER_1"/>
    <property type="match status" value="1"/>
</dbReference>
<organism evidence="8 9">
    <name type="scientific">Streptosporangium pseudovulgare</name>
    <dbReference type="NCBI Taxonomy" id="35765"/>
    <lineage>
        <taxon>Bacteria</taxon>
        <taxon>Bacillati</taxon>
        <taxon>Actinomycetota</taxon>
        <taxon>Actinomycetes</taxon>
        <taxon>Streptosporangiales</taxon>
        <taxon>Streptosporangiaceae</taxon>
        <taxon>Streptosporangium</taxon>
    </lineage>
</organism>
<evidence type="ECO:0000256" key="5">
    <source>
        <dbReference type="ARBA" id="ARBA00022840"/>
    </source>
</evidence>
<dbReference type="InterPro" id="IPR003439">
    <property type="entry name" value="ABC_transporter-like_ATP-bd"/>
</dbReference>
<dbReference type="Pfam" id="PF00005">
    <property type="entry name" value="ABC_tran"/>
    <property type="match status" value="1"/>
</dbReference>
<evidence type="ECO:0000313" key="9">
    <source>
        <dbReference type="Proteomes" id="UP000611554"/>
    </source>
</evidence>
<dbReference type="SMART" id="SM00382">
    <property type="entry name" value="AAA"/>
    <property type="match status" value="1"/>
</dbReference>
<comment type="caution">
    <text evidence="8">The sequence shown here is derived from an EMBL/GenBank/DDBJ whole genome shotgun (WGS) entry which is preliminary data.</text>
</comment>
<evidence type="ECO:0000256" key="2">
    <source>
        <dbReference type="ARBA" id="ARBA00005417"/>
    </source>
</evidence>
<reference evidence="9" key="1">
    <citation type="journal article" date="2019" name="Int. J. Syst. Evol. Microbiol.">
        <title>The Global Catalogue of Microorganisms (GCM) 10K type strain sequencing project: providing services to taxonomists for standard genome sequencing and annotation.</title>
        <authorList>
            <consortium name="The Broad Institute Genomics Platform"/>
            <consortium name="The Broad Institute Genome Sequencing Center for Infectious Disease"/>
            <person name="Wu L."/>
            <person name="Ma J."/>
        </authorList>
    </citation>
    <scope>NUCLEOTIDE SEQUENCE [LARGE SCALE GENOMIC DNA]</scope>
    <source>
        <strain evidence="9">JCM 3115</strain>
    </source>
</reference>
<name>A0ABQ2RAK2_9ACTN</name>
<gene>
    <name evidence="8" type="ORF">GCM10010140_60650</name>
</gene>
<evidence type="ECO:0000256" key="6">
    <source>
        <dbReference type="ARBA" id="ARBA00023251"/>
    </source>
</evidence>
<dbReference type="InterPro" id="IPR017871">
    <property type="entry name" value="ABC_transporter-like_CS"/>
</dbReference>
<feature type="domain" description="ABC transporter" evidence="7">
    <location>
        <begin position="4"/>
        <end position="236"/>
    </location>
</feature>
<dbReference type="InterPro" id="IPR003593">
    <property type="entry name" value="AAA+_ATPase"/>
</dbReference>
<comment type="similarity">
    <text evidence="2">Belongs to the ABC transporter superfamily.</text>
</comment>
<dbReference type="InterPro" id="IPR027417">
    <property type="entry name" value="P-loop_NTPase"/>
</dbReference>
<dbReference type="EMBL" id="BMQJ01000018">
    <property type="protein sequence ID" value="GGQ22255.1"/>
    <property type="molecule type" value="Genomic_DNA"/>
</dbReference>
<evidence type="ECO:0000256" key="3">
    <source>
        <dbReference type="ARBA" id="ARBA00022448"/>
    </source>
</evidence>
<evidence type="ECO:0000259" key="7">
    <source>
        <dbReference type="PROSITE" id="PS50893"/>
    </source>
</evidence>
<dbReference type="RefSeq" id="WP_189249866.1">
    <property type="nucleotide sequence ID" value="NZ_BMQJ01000018.1"/>
</dbReference>
<keyword evidence="6" id="KW-0046">Antibiotic resistance</keyword>
<dbReference type="GO" id="GO:0005524">
    <property type="term" value="F:ATP binding"/>
    <property type="evidence" value="ECO:0007669"/>
    <property type="project" value="UniProtKB-KW"/>
</dbReference>
<dbReference type="Gene3D" id="3.40.50.300">
    <property type="entry name" value="P-loop containing nucleotide triphosphate hydrolases"/>
    <property type="match status" value="1"/>
</dbReference>
<proteinExistence type="inferred from homology"/>
<sequence length="314" mass="34090">MNAVEVENLTKNYRGNPRAAVDGISFEVRHGEVFGMLGPNGAGKTTTVGVLTTRVRPSGGRVVVEGLDVLREATRARQVLAVVPQRTNLDRSLSIRQVLQCHAAYHAVPRAERRRRADELLERMGLADRAGDRTDRLSGGQAQRVMIARALMHEPRVLFLDEPSGGLDPQSRLFVHERIAELRERGVTVVLTTHQMDEAAKLCDRVAILDHGKVLALDTPGALVRELPGSNTLTLALDSAEGAAAAALAAVETVERVEELPGGRVRLYTSHDPGEVLPTVVKALAGHDLTLAGVEFARLGLEDVFLRLTGRELR</sequence>
<dbReference type="PANTHER" id="PTHR42711:SF5">
    <property type="entry name" value="ABC TRANSPORTER ATP-BINDING PROTEIN NATA"/>
    <property type="match status" value="1"/>
</dbReference>
<evidence type="ECO:0000256" key="1">
    <source>
        <dbReference type="ARBA" id="ARBA00004202"/>
    </source>
</evidence>
<keyword evidence="3" id="KW-0813">Transport</keyword>
<accession>A0ABQ2RAK2</accession>
<evidence type="ECO:0000256" key="4">
    <source>
        <dbReference type="ARBA" id="ARBA00022741"/>
    </source>
</evidence>
<protein>
    <submittedName>
        <fullName evidence="8">Multidrug ABC transporter ATP-binding protein</fullName>
    </submittedName>
</protein>
<dbReference type="PROSITE" id="PS50893">
    <property type="entry name" value="ABC_TRANSPORTER_2"/>
    <property type="match status" value="1"/>
</dbReference>
<keyword evidence="5 8" id="KW-0067">ATP-binding</keyword>
<evidence type="ECO:0000313" key="8">
    <source>
        <dbReference type="EMBL" id="GGQ22255.1"/>
    </source>
</evidence>